<protein>
    <submittedName>
        <fullName evidence="2">Uncharacterized protein</fullName>
    </submittedName>
</protein>
<evidence type="ECO:0000313" key="3">
    <source>
        <dbReference type="Proteomes" id="UP000664859"/>
    </source>
</evidence>
<dbReference type="AlphaFoldDB" id="A0A836CDB1"/>
<proteinExistence type="predicted"/>
<feature type="compositionally biased region" description="Gly residues" evidence="1">
    <location>
        <begin position="254"/>
        <end position="274"/>
    </location>
</feature>
<accession>A0A836CDB1</accession>
<reference evidence="2" key="1">
    <citation type="submission" date="2021-02" db="EMBL/GenBank/DDBJ databases">
        <title>First Annotated Genome of the Yellow-green Alga Tribonema minus.</title>
        <authorList>
            <person name="Mahan K.M."/>
        </authorList>
    </citation>
    <scope>NUCLEOTIDE SEQUENCE</scope>
    <source>
        <strain evidence="2">UTEX B ZZ1240</strain>
    </source>
</reference>
<keyword evidence="3" id="KW-1185">Reference proteome</keyword>
<feature type="compositionally biased region" description="Polar residues" evidence="1">
    <location>
        <begin position="172"/>
        <end position="195"/>
    </location>
</feature>
<evidence type="ECO:0000256" key="1">
    <source>
        <dbReference type="SAM" id="MobiDB-lite"/>
    </source>
</evidence>
<feature type="region of interest" description="Disordered" evidence="1">
    <location>
        <begin position="165"/>
        <end position="223"/>
    </location>
</feature>
<sequence length="339" mass="35602">MASGHDPFLDNGARSQAERNYNRVRADIAKARAASSLDTKCGPHIQGLTEQDTHATSGLSYEDCLKRLTAAYDNVAARNLAHQKFNSLSRPSGTGPLDWARLVHDAARDAGCADNLQLVRVKYVRHLPPCSRKEVSGMKSTWDTEATSLADVILVAEPIWRATNKDARESDCSNQTSATGALSSTQQQISLSRGSKQGAAKRSPSGPPGQSNMSSSGGSAPCGRIAKKAKTATAGADLAKLTPQECASSPAGGAQAGGNGGTISGRSDGQGGDGASVTPERGGQSGLKPSSKHKFVCMGCREDLGNWFALMEHKRTCQPCIDYAQRHAGKRGAKPPSRN</sequence>
<dbReference type="Proteomes" id="UP000664859">
    <property type="component" value="Unassembled WGS sequence"/>
</dbReference>
<feature type="compositionally biased region" description="Polar residues" evidence="1">
    <location>
        <begin position="208"/>
        <end position="218"/>
    </location>
</feature>
<gene>
    <name evidence="2" type="ORF">JKP88DRAFT_263698</name>
</gene>
<dbReference type="EMBL" id="JAFCMP010000346">
    <property type="protein sequence ID" value="KAG5180938.1"/>
    <property type="molecule type" value="Genomic_DNA"/>
</dbReference>
<organism evidence="2 3">
    <name type="scientific">Tribonema minus</name>
    <dbReference type="NCBI Taxonomy" id="303371"/>
    <lineage>
        <taxon>Eukaryota</taxon>
        <taxon>Sar</taxon>
        <taxon>Stramenopiles</taxon>
        <taxon>Ochrophyta</taxon>
        <taxon>PX clade</taxon>
        <taxon>Xanthophyceae</taxon>
        <taxon>Tribonematales</taxon>
        <taxon>Tribonemataceae</taxon>
        <taxon>Tribonema</taxon>
    </lineage>
</organism>
<name>A0A836CDB1_9STRA</name>
<comment type="caution">
    <text evidence="2">The sequence shown here is derived from an EMBL/GenBank/DDBJ whole genome shotgun (WGS) entry which is preliminary data.</text>
</comment>
<feature type="region of interest" description="Disordered" evidence="1">
    <location>
        <begin position="245"/>
        <end position="292"/>
    </location>
</feature>
<evidence type="ECO:0000313" key="2">
    <source>
        <dbReference type="EMBL" id="KAG5180938.1"/>
    </source>
</evidence>